<accession>A0A6A1V2H3</accession>
<dbReference type="InterPro" id="IPR013320">
    <property type="entry name" value="ConA-like_dom_sf"/>
</dbReference>
<dbReference type="InterPro" id="IPR019825">
    <property type="entry name" value="Lectin_legB_Mn/Ca_BS"/>
</dbReference>
<dbReference type="GO" id="GO:0030246">
    <property type="term" value="F:carbohydrate binding"/>
    <property type="evidence" value="ECO:0007669"/>
    <property type="project" value="UniProtKB-KW"/>
</dbReference>
<dbReference type="PROSITE" id="PS00307">
    <property type="entry name" value="LECTIN_LEGUME_BETA"/>
    <property type="match status" value="1"/>
</dbReference>
<dbReference type="Gene3D" id="2.60.120.200">
    <property type="match status" value="1"/>
</dbReference>
<dbReference type="PANTHER" id="PTHR32401">
    <property type="entry name" value="CONCANAVALIN A-LIKE LECTIN FAMILY PROTEIN"/>
    <property type="match status" value="1"/>
</dbReference>
<evidence type="ECO:0000313" key="6">
    <source>
        <dbReference type="Proteomes" id="UP000516437"/>
    </source>
</evidence>
<dbReference type="EMBL" id="RXIC02000025">
    <property type="protein sequence ID" value="KAB1206912.1"/>
    <property type="molecule type" value="Genomic_DNA"/>
</dbReference>
<evidence type="ECO:0000313" key="5">
    <source>
        <dbReference type="EMBL" id="KAB1206912.1"/>
    </source>
</evidence>
<feature type="region of interest" description="Disordered" evidence="3">
    <location>
        <begin position="1"/>
        <end position="42"/>
    </location>
</feature>
<dbReference type="Pfam" id="PF00139">
    <property type="entry name" value="Lectin_legB"/>
    <property type="match status" value="1"/>
</dbReference>
<dbReference type="InterPro" id="IPR001220">
    <property type="entry name" value="Legume_lectin_dom"/>
</dbReference>
<reference evidence="5 6" key="1">
    <citation type="journal article" date="2019" name="Plant Biotechnol. J.">
        <title>The red bayberry genome and genetic basis of sex determination.</title>
        <authorList>
            <person name="Jia H.M."/>
            <person name="Jia H.J."/>
            <person name="Cai Q.L."/>
            <person name="Wang Y."/>
            <person name="Zhao H.B."/>
            <person name="Yang W.F."/>
            <person name="Wang G.Y."/>
            <person name="Li Y.H."/>
            <person name="Zhan D.L."/>
            <person name="Shen Y.T."/>
            <person name="Niu Q.F."/>
            <person name="Chang L."/>
            <person name="Qiu J."/>
            <person name="Zhao L."/>
            <person name="Xie H.B."/>
            <person name="Fu W.Y."/>
            <person name="Jin J."/>
            <person name="Li X.W."/>
            <person name="Jiao Y."/>
            <person name="Zhou C.C."/>
            <person name="Tu T."/>
            <person name="Chai C.Y."/>
            <person name="Gao J.L."/>
            <person name="Fan L.J."/>
            <person name="van de Weg E."/>
            <person name="Wang J.Y."/>
            <person name="Gao Z.S."/>
        </authorList>
    </citation>
    <scope>NUCLEOTIDE SEQUENCE [LARGE SCALE GENOMIC DNA]</scope>
    <source>
        <tissue evidence="5">Leaves</tissue>
    </source>
</reference>
<evidence type="ECO:0000256" key="3">
    <source>
        <dbReference type="SAM" id="MobiDB-lite"/>
    </source>
</evidence>
<dbReference type="InterPro" id="IPR000985">
    <property type="entry name" value="Lectin_LegA_CS"/>
</dbReference>
<comment type="caution">
    <text evidence="5">The sequence shown here is derived from an EMBL/GenBank/DDBJ whole genome shotgun (WGS) entry which is preliminary data.</text>
</comment>
<sequence>MDNKDTKNIDTNNHPKSSTTKTNEELHQQSGSQNKEGGEIPTPTATITARWQQLLVLDDEQGLTAIGWQFASVEARDSRNHGFPSTEVASSLLDDNPFPVSTNALRYSVQLSNSPDAVDNWGRAKYSKQVHLWDKESGKVANFTTSFSFIIYSEGKDRYSDGITFFFASPDFPPPTPTDGAGIGLISRDQANDPSFLAANKFVAVEFDTFRNDEWDPPAPVHEHVGINLNSLASQNSTPWFSVIKENRTYTASISYDSTAQNLSVTFTGYGNGSIPLKQHLSSVVNLKDYLTEWVEFGFSSSTGLLSEFHILRSWSFESVSPV</sequence>
<name>A0A6A1V2H3_9ROSI</name>
<dbReference type="PROSITE" id="PS00308">
    <property type="entry name" value="LECTIN_LEGUME_ALPHA"/>
    <property type="match status" value="1"/>
</dbReference>
<dbReference type="PANTHER" id="PTHR32401:SF49">
    <property type="entry name" value="OS10G0129200 PROTEIN"/>
    <property type="match status" value="1"/>
</dbReference>
<gene>
    <name evidence="5" type="ORF">CJ030_MR7G008172</name>
</gene>
<dbReference type="Proteomes" id="UP000516437">
    <property type="component" value="Chromosome 7"/>
</dbReference>
<evidence type="ECO:0000256" key="1">
    <source>
        <dbReference type="ARBA" id="ARBA00007606"/>
    </source>
</evidence>
<dbReference type="CDD" id="cd06899">
    <property type="entry name" value="lectin_legume_LecRK_Arcelin_ConA"/>
    <property type="match status" value="1"/>
</dbReference>
<dbReference type="OrthoDB" id="2014828at2759"/>
<keyword evidence="6" id="KW-1185">Reference proteome</keyword>
<dbReference type="AlphaFoldDB" id="A0A6A1V2H3"/>
<protein>
    <submittedName>
        <fullName evidence="5">Lectin</fullName>
    </submittedName>
</protein>
<organism evidence="5 6">
    <name type="scientific">Morella rubra</name>
    <name type="common">Chinese bayberry</name>
    <dbReference type="NCBI Taxonomy" id="262757"/>
    <lineage>
        <taxon>Eukaryota</taxon>
        <taxon>Viridiplantae</taxon>
        <taxon>Streptophyta</taxon>
        <taxon>Embryophyta</taxon>
        <taxon>Tracheophyta</taxon>
        <taxon>Spermatophyta</taxon>
        <taxon>Magnoliopsida</taxon>
        <taxon>eudicotyledons</taxon>
        <taxon>Gunneridae</taxon>
        <taxon>Pentapetalae</taxon>
        <taxon>rosids</taxon>
        <taxon>fabids</taxon>
        <taxon>Fagales</taxon>
        <taxon>Myricaceae</taxon>
        <taxon>Morella</taxon>
    </lineage>
</organism>
<comment type="similarity">
    <text evidence="1">Belongs to the leguminous lectin family.</text>
</comment>
<evidence type="ECO:0000256" key="2">
    <source>
        <dbReference type="ARBA" id="ARBA00022734"/>
    </source>
</evidence>
<evidence type="ECO:0000259" key="4">
    <source>
        <dbReference type="Pfam" id="PF00139"/>
    </source>
</evidence>
<dbReference type="InterPro" id="IPR050258">
    <property type="entry name" value="Leguminous_Lectin"/>
</dbReference>
<feature type="domain" description="Legume lectin" evidence="4">
    <location>
        <begin position="108"/>
        <end position="320"/>
    </location>
</feature>
<keyword evidence="2" id="KW-0430">Lectin</keyword>
<dbReference type="SUPFAM" id="SSF49899">
    <property type="entry name" value="Concanavalin A-like lectins/glucanases"/>
    <property type="match status" value="1"/>
</dbReference>
<proteinExistence type="inferred from homology"/>